<comment type="function">
    <text evidence="12">Component of the nexin-dynein regulatory complex (N-DRC), a key regulator of ciliary/flagellar motility which maintains the alignment and integrity of the distal axoneme and regulates microtubule sliding in motile axonemes. Plays a critical role in the assembly of N-DRC and also stabilizes the assembly of multiple inner dynein arms and radial spokes. Coassembles with DRC1 to form a central scaffold needed for assembly of the N-DRC and its attachment to the outer doublet microtubules.</text>
</comment>
<evidence type="ECO:0000256" key="10">
    <source>
        <dbReference type="ARBA" id="ARBA00040899"/>
    </source>
</evidence>
<dbReference type="InterPro" id="IPR039505">
    <property type="entry name" value="DRC1/2_N"/>
</dbReference>
<evidence type="ECO:0000313" key="14">
    <source>
        <dbReference type="EMBL" id="RZF32725.1"/>
    </source>
</evidence>
<dbReference type="GO" id="GO:0070286">
    <property type="term" value="P:axonemal dynein complex assembly"/>
    <property type="evidence" value="ECO:0007669"/>
    <property type="project" value="InterPro"/>
</dbReference>
<dbReference type="Proteomes" id="UP000291343">
    <property type="component" value="Unassembled WGS sequence"/>
</dbReference>
<feature type="domain" description="Dynein regulatory complex protein 1/2 N-terminal" evidence="13">
    <location>
        <begin position="26"/>
        <end position="127"/>
    </location>
</feature>
<protein>
    <recommendedName>
        <fullName evidence="10">Dynein regulatory complex subunit 2</fullName>
    </recommendedName>
    <alternativeName>
        <fullName evidence="11">Coiled-coil domain-containing protein 65</fullName>
    </alternativeName>
</protein>
<dbReference type="InterPro" id="IPR039750">
    <property type="entry name" value="DRC1/DRC2"/>
</dbReference>
<name>A0A482WGR8_LAOST</name>
<evidence type="ECO:0000256" key="8">
    <source>
        <dbReference type="ARBA" id="ARBA00037841"/>
    </source>
</evidence>
<evidence type="ECO:0000256" key="11">
    <source>
        <dbReference type="ARBA" id="ARBA00041517"/>
    </source>
</evidence>
<comment type="subcellular location">
    <subcellularLocation>
        <location evidence="1">Cytoplasm</location>
        <location evidence="1">Cytoskeleton</location>
        <location evidence="1">Flagellum axoneme</location>
    </subcellularLocation>
    <subcellularLocation>
        <location evidence="8">Cytoplasm</location>
        <location evidence="8">Cytoskeleton</location>
        <location evidence="8">Flagellum basal body</location>
    </subcellularLocation>
</comment>
<dbReference type="EMBL" id="QKKF02036096">
    <property type="protein sequence ID" value="RZF32725.1"/>
    <property type="molecule type" value="Genomic_DNA"/>
</dbReference>
<dbReference type="OrthoDB" id="7760980at2759"/>
<dbReference type="InParanoid" id="A0A482WGR8"/>
<comment type="caution">
    <text evidence="14">The sequence shown here is derived from an EMBL/GenBank/DDBJ whole genome shotgun (WGS) entry which is preliminary data.</text>
</comment>
<evidence type="ECO:0000256" key="12">
    <source>
        <dbReference type="ARBA" id="ARBA00045865"/>
    </source>
</evidence>
<gene>
    <name evidence="14" type="ORF">LSTR_LSTR005918</name>
</gene>
<dbReference type="PANTHER" id="PTHR21625">
    <property type="entry name" value="NYD-SP28 PROTEIN"/>
    <property type="match status" value="1"/>
</dbReference>
<evidence type="ECO:0000256" key="5">
    <source>
        <dbReference type="ARBA" id="ARBA00023069"/>
    </source>
</evidence>
<dbReference type="FunCoup" id="A0A482WGR8">
    <property type="interactions" value="45"/>
</dbReference>
<evidence type="ECO:0000256" key="4">
    <source>
        <dbReference type="ARBA" id="ARBA00023054"/>
    </source>
</evidence>
<keyword evidence="4" id="KW-0175">Coiled coil</keyword>
<dbReference type="STRING" id="195883.A0A482WGR8"/>
<organism evidence="14 15">
    <name type="scientific">Laodelphax striatellus</name>
    <name type="common">Small brown planthopper</name>
    <name type="synonym">Delphax striatella</name>
    <dbReference type="NCBI Taxonomy" id="195883"/>
    <lineage>
        <taxon>Eukaryota</taxon>
        <taxon>Metazoa</taxon>
        <taxon>Ecdysozoa</taxon>
        <taxon>Arthropoda</taxon>
        <taxon>Hexapoda</taxon>
        <taxon>Insecta</taxon>
        <taxon>Pterygota</taxon>
        <taxon>Neoptera</taxon>
        <taxon>Paraneoptera</taxon>
        <taxon>Hemiptera</taxon>
        <taxon>Auchenorrhyncha</taxon>
        <taxon>Fulgoroidea</taxon>
        <taxon>Delphacidae</taxon>
        <taxon>Criomorphinae</taxon>
        <taxon>Laodelphax</taxon>
    </lineage>
</organism>
<keyword evidence="2" id="KW-0963">Cytoplasm</keyword>
<proteinExistence type="inferred from homology"/>
<dbReference type="SMR" id="A0A482WGR8"/>
<dbReference type="GO" id="GO:0005858">
    <property type="term" value="C:axonemal dynein complex"/>
    <property type="evidence" value="ECO:0007669"/>
    <property type="project" value="InterPro"/>
</dbReference>
<comment type="similarity">
    <text evidence="9">Belongs to the DRC2 family.</text>
</comment>
<dbReference type="GO" id="GO:0003352">
    <property type="term" value="P:regulation of cilium movement"/>
    <property type="evidence" value="ECO:0007669"/>
    <property type="project" value="TreeGrafter"/>
</dbReference>
<keyword evidence="15" id="KW-1185">Reference proteome</keyword>
<accession>A0A482WGR8</accession>
<keyword evidence="6" id="KW-0206">Cytoskeleton</keyword>
<sequence>MGPKKKGKGSKLARMSEEEKIRYLQHRAAIEEEARRRKEQLISTFMKNKLKHEEAFTRINSAKINQQWRHLLRQLKCKELKDDMEALWKSFETTMNCKNRLIDTLLSDLENADWQYAMMFHSHSETVDKLIELHRDRLDSLHKFYNKERIKMMAKAKYEHEKITAKGNRDGEHLQAVIFEMNKRFSNEKERTDSSSESKQDELRNQMLSDIEKVEEACAAKLETLWQALQKVLKDYTSAIEPMRVHYGALCDRDSESSTQLMVHCETINKYTELIMNLKQQLVTKQKSYDQTMRVLKKEQNTLFQKFHHMRTDVTNHNKSAETKLTHLSIVSSNVIKELSRKLEKAKSVVQLSEKCKKYQKDEEKSLLSYCRHLMINKETTSDQKDQIPEPFDKLGNFWHLYNEAVLDCYTLKMRKESLLADNRQLKRLLRHYLNTLAQPNSDQIPEPFDKLGNFWHLYNEAVLDCYTLKMRKESLLPTIVN</sequence>
<dbReference type="PANTHER" id="PTHR21625:SF0">
    <property type="entry name" value="DYNEIN REGULATORY COMPLEX SUBUNIT 2"/>
    <property type="match status" value="1"/>
</dbReference>
<keyword evidence="3" id="KW-0282">Flagellum</keyword>
<evidence type="ECO:0000256" key="2">
    <source>
        <dbReference type="ARBA" id="ARBA00022490"/>
    </source>
</evidence>
<dbReference type="GO" id="GO:0060285">
    <property type="term" value="P:cilium-dependent cell motility"/>
    <property type="evidence" value="ECO:0007669"/>
    <property type="project" value="TreeGrafter"/>
</dbReference>
<dbReference type="Pfam" id="PF14772">
    <property type="entry name" value="NYD-SP28"/>
    <property type="match status" value="1"/>
</dbReference>
<keyword evidence="5" id="KW-0969">Cilium</keyword>
<evidence type="ECO:0000256" key="9">
    <source>
        <dbReference type="ARBA" id="ARBA00038424"/>
    </source>
</evidence>
<evidence type="ECO:0000256" key="7">
    <source>
        <dbReference type="ARBA" id="ARBA00023273"/>
    </source>
</evidence>
<evidence type="ECO:0000259" key="13">
    <source>
        <dbReference type="Pfam" id="PF14772"/>
    </source>
</evidence>
<evidence type="ECO:0000256" key="1">
    <source>
        <dbReference type="ARBA" id="ARBA00004611"/>
    </source>
</evidence>
<evidence type="ECO:0000256" key="3">
    <source>
        <dbReference type="ARBA" id="ARBA00022846"/>
    </source>
</evidence>
<reference evidence="14 15" key="1">
    <citation type="journal article" date="2017" name="Gigascience">
        <title>Genome sequence of the small brown planthopper, Laodelphax striatellus.</title>
        <authorList>
            <person name="Zhu J."/>
            <person name="Jiang F."/>
            <person name="Wang X."/>
            <person name="Yang P."/>
            <person name="Bao Y."/>
            <person name="Zhao W."/>
            <person name="Wang W."/>
            <person name="Lu H."/>
            <person name="Wang Q."/>
            <person name="Cui N."/>
            <person name="Li J."/>
            <person name="Chen X."/>
            <person name="Luo L."/>
            <person name="Yu J."/>
            <person name="Kang L."/>
            <person name="Cui F."/>
        </authorList>
    </citation>
    <scope>NUCLEOTIDE SEQUENCE [LARGE SCALE GENOMIC DNA]</scope>
    <source>
        <strain evidence="14">Lst14</strain>
    </source>
</reference>
<evidence type="ECO:0000313" key="15">
    <source>
        <dbReference type="Proteomes" id="UP000291343"/>
    </source>
</evidence>
<keyword evidence="7" id="KW-0966">Cell projection</keyword>
<evidence type="ECO:0000256" key="6">
    <source>
        <dbReference type="ARBA" id="ARBA00023212"/>
    </source>
</evidence>
<dbReference type="AlphaFoldDB" id="A0A482WGR8"/>